<dbReference type="PRINTS" id="PR00038">
    <property type="entry name" value="HTHLUXR"/>
</dbReference>
<dbReference type="InterPro" id="IPR016032">
    <property type="entry name" value="Sig_transdc_resp-reg_C-effctor"/>
</dbReference>
<dbReference type="InterPro" id="IPR000792">
    <property type="entry name" value="Tscrpt_reg_LuxR_C"/>
</dbReference>
<sequence length="250" mass="27114">MTDPQHRATGPGVPEEVGPPRRTMLLIAMPGTVSANLIRAVEIEFPSVTVEQRLEASAARMSYPDPVALILFEPYMFASIEVASADILRLHPLASAAVIEHGDREPSCRLSDLLGSRLVRGVLPMDLKLDVWLSVLRLMLHGGEYFPARLFFRQIAGEGAVPSAGVAGGSFMGAVDNDLATLTARELQILEMVARGLQNKIIAAEFSLSEHTVKVHLHNIIGKLGVQNRSEAAARFREGISARADGMFRV</sequence>
<dbReference type="EMBL" id="JBEPML010000007">
    <property type="protein sequence ID" value="MET3792228.1"/>
    <property type="molecule type" value="Genomic_DNA"/>
</dbReference>
<evidence type="ECO:0000256" key="2">
    <source>
        <dbReference type="ARBA" id="ARBA00023125"/>
    </source>
</evidence>
<accession>A0ABV2MZJ0</accession>
<evidence type="ECO:0000313" key="6">
    <source>
        <dbReference type="Proteomes" id="UP001549076"/>
    </source>
</evidence>
<dbReference type="SMART" id="SM00421">
    <property type="entry name" value="HTH_LUXR"/>
    <property type="match status" value="1"/>
</dbReference>
<keyword evidence="3" id="KW-0804">Transcription</keyword>
<evidence type="ECO:0000259" key="4">
    <source>
        <dbReference type="PROSITE" id="PS50043"/>
    </source>
</evidence>
<dbReference type="CDD" id="cd06170">
    <property type="entry name" value="LuxR_C_like"/>
    <property type="match status" value="1"/>
</dbReference>
<dbReference type="GO" id="GO:0003677">
    <property type="term" value="F:DNA binding"/>
    <property type="evidence" value="ECO:0007669"/>
    <property type="project" value="UniProtKB-KW"/>
</dbReference>
<dbReference type="SUPFAM" id="SSF46894">
    <property type="entry name" value="C-terminal effector domain of the bipartite response regulators"/>
    <property type="match status" value="1"/>
</dbReference>
<dbReference type="InterPro" id="IPR036388">
    <property type="entry name" value="WH-like_DNA-bd_sf"/>
</dbReference>
<comment type="caution">
    <text evidence="5">The sequence shown here is derived from an EMBL/GenBank/DDBJ whole genome shotgun (WGS) entry which is preliminary data.</text>
</comment>
<dbReference type="Pfam" id="PF00196">
    <property type="entry name" value="GerE"/>
    <property type="match status" value="1"/>
</dbReference>
<dbReference type="PANTHER" id="PTHR44688">
    <property type="entry name" value="DNA-BINDING TRANSCRIPTIONAL ACTIVATOR DEVR_DOSR"/>
    <property type="match status" value="1"/>
</dbReference>
<evidence type="ECO:0000313" key="5">
    <source>
        <dbReference type="EMBL" id="MET3792228.1"/>
    </source>
</evidence>
<dbReference type="Proteomes" id="UP001549076">
    <property type="component" value="Unassembled WGS sequence"/>
</dbReference>
<dbReference type="PROSITE" id="PS50043">
    <property type="entry name" value="HTH_LUXR_2"/>
    <property type="match status" value="1"/>
</dbReference>
<keyword evidence="6" id="KW-1185">Reference proteome</keyword>
<name>A0ABV2MZJ0_9HYPH</name>
<evidence type="ECO:0000256" key="1">
    <source>
        <dbReference type="ARBA" id="ARBA00023015"/>
    </source>
</evidence>
<keyword evidence="1" id="KW-0805">Transcription regulation</keyword>
<gene>
    <name evidence="5" type="ORF">ABID37_002443</name>
</gene>
<protein>
    <submittedName>
        <fullName evidence="5">DNA-binding CsgD family transcriptional regulator</fullName>
    </submittedName>
</protein>
<organism evidence="5 6">
    <name type="scientific">Aquamicrobium terrae</name>
    <dbReference type="NCBI Taxonomy" id="1324945"/>
    <lineage>
        <taxon>Bacteria</taxon>
        <taxon>Pseudomonadati</taxon>
        <taxon>Pseudomonadota</taxon>
        <taxon>Alphaproteobacteria</taxon>
        <taxon>Hyphomicrobiales</taxon>
        <taxon>Phyllobacteriaceae</taxon>
        <taxon>Aquamicrobium</taxon>
    </lineage>
</organism>
<feature type="domain" description="HTH luxR-type" evidence="4">
    <location>
        <begin position="175"/>
        <end position="240"/>
    </location>
</feature>
<dbReference type="RefSeq" id="WP_354195018.1">
    <property type="nucleotide sequence ID" value="NZ_JBEPML010000007.1"/>
</dbReference>
<evidence type="ECO:0000256" key="3">
    <source>
        <dbReference type="ARBA" id="ARBA00023163"/>
    </source>
</evidence>
<reference evidence="5 6" key="1">
    <citation type="submission" date="2024-06" db="EMBL/GenBank/DDBJ databases">
        <title>Genomic Encyclopedia of Type Strains, Phase IV (KMG-IV): sequencing the most valuable type-strain genomes for metagenomic binning, comparative biology and taxonomic classification.</title>
        <authorList>
            <person name="Goeker M."/>
        </authorList>
    </citation>
    <scope>NUCLEOTIDE SEQUENCE [LARGE SCALE GENOMIC DNA]</scope>
    <source>
        <strain evidence="5 6">DSM 27865</strain>
    </source>
</reference>
<dbReference type="Gene3D" id="1.10.10.10">
    <property type="entry name" value="Winged helix-like DNA-binding domain superfamily/Winged helix DNA-binding domain"/>
    <property type="match status" value="1"/>
</dbReference>
<dbReference type="PANTHER" id="PTHR44688:SF16">
    <property type="entry name" value="DNA-BINDING TRANSCRIPTIONAL ACTIVATOR DEVR_DOSR"/>
    <property type="match status" value="1"/>
</dbReference>
<dbReference type="PROSITE" id="PS00622">
    <property type="entry name" value="HTH_LUXR_1"/>
    <property type="match status" value="1"/>
</dbReference>
<keyword evidence="2 5" id="KW-0238">DNA-binding</keyword>
<proteinExistence type="predicted"/>